<comment type="caution">
    <text evidence="1">The sequence shown here is derived from an EMBL/GenBank/DDBJ whole genome shotgun (WGS) entry which is preliminary data.</text>
</comment>
<dbReference type="AlphaFoldDB" id="A0A968KXP8"/>
<proteinExistence type="predicted"/>
<sequence length="308" mass="34889">MIKIQKNIFLSLCLITILNSCNPTKPIPNNPDNLPEVVAPTKDQLTIIGQQIFKNETGGKVKDLIFWNRLEGFPSLGLGHFIWMPEGYNNPNFGDGSFPELITFYKSSGYKDQDLPKLMQGNRSRAPWKTREEMYSLYDAGDADILELQTFLHNTFDVQINFIWKRLQAAIPNMVAKASDPVHLQAQFNRLANSPLGYYPLIDYVNFKGEGLSGNDYITYMVDILGTKGEIMSPKRARAYNNYGWGLRQVLMEMKGSESGVTALEEFSRSAAFVLTKRVENATLEGRDESSFLPGWINRTKTYATPLF</sequence>
<gene>
    <name evidence="1" type="ORF">HCT46_02235</name>
</gene>
<dbReference type="RefSeq" id="WP_167703194.1">
    <property type="nucleotide sequence ID" value="NZ_CP118168.1"/>
</dbReference>
<evidence type="ECO:0000313" key="1">
    <source>
        <dbReference type="EMBL" id="NIZ46742.1"/>
    </source>
</evidence>
<name>A0A968KXP8_9SPIO</name>
<protein>
    <submittedName>
        <fullName evidence="1">Uncharacterized protein</fullName>
    </submittedName>
</protein>
<reference evidence="1" key="1">
    <citation type="submission" date="2020-03" db="EMBL/GenBank/DDBJ databases">
        <title>Spirochaetal bacteria isolated from arthropods constitute a novel genus Entomospira genus novum within the order Spirochaetales.</title>
        <authorList>
            <person name="Grana-Miraglia L."/>
            <person name="Sikutova S."/>
            <person name="Fingerle V."/>
            <person name="Sing A."/>
            <person name="Castillo-Ramirez S."/>
            <person name="Margos G."/>
            <person name="Rudolf I."/>
        </authorList>
    </citation>
    <scope>NUCLEOTIDE SEQUENCE</scope>
    <source>
        <strain evidence="1">BR208</strain>
    </source>
</reference>
<evidence type="ECO:0000313" key="2">
    <source>
        <dbReference type="Proteomes" id="UP000752013"/>
    </source>
</evidence>
<organism evidence="1 2">
    <name type="scientific">Entomospira nematocerorum</name>
    <dbReference type="NCBI Taxonomy" id="2719987"/>
    <lineage>
        <taxon>Bacteria</taxon>
        <taxon>Pseudomonadati</taxon>
        <taxon>Spirochaetota</taxon>
        <taxon>Spirochaetia</taxon>
        <taxon>Spirochaetales</taxon>
        <taxon>Spirochaetaceae</taxon>
        <taxon>Entomospira</taxon>
    </lineage>
</organism>
<dbReference type="Proteomes" id="UP000752013">
    <property type="component" value="Unassembled WGS sequence"/>
</dbReference>
<dbReference type="EMBL" id="JAATLK010000001">
    <property type="protein sequence ID" value="NIZ46742.1"/>
    <property type="molecule type" value="Genomic_DNA"/>
</dbReference>
<keyword evidence="2" id="KW-1185">Reference proteome</keyword>
<accession>A0A968KXP8</accession>